<feature type="domain" description="Peptidase M24 C-terminal" evidence="7">
    <location>
        <begin position="616"/>
        <end position="678"/>
    </location>
</feature>
<keyword evidence="2" id="KW-0479">Metal-binding</keyword>
<sequence length="709" mass="81009">MTGLGAAAAASAAILLGFFISLTSCDDIVTELRKSGELRKACPKSGNAPQPPSRVFTLQRVTKLRSLMVNETVTRIPPIDAYIIPSQDEHQNEFVEDYDKRLQYISGFSGSYGDAVITNDTAVLWTDSRYHLQADDQIDCHWRLMRENFVGVPTLTQWLHQTYPSGGVLGADPKLVAQYRWDQLSNELRRTNWTLVEVQTNLIDVMWTTGRPPRRNKNVFVLKEKYSGKPWTKKVEEVRGRLRRLHVDAMVVTALDEIAWLLNIRGRDIPSNPFVRSYLLLDMNRVKFYVNQSQLVDNNVFKYFDETRTKTNEIVEVIDYGNICEDLKTWTQTYTKILIPSQCGNNWGASRNITRCIPKEQKRFHHQSPIILLKARKNPVEIRGMQKAHIRDAAAMCKFFAYLDNKFQDGTAITELDVVKIVDEYRFEQEYSLGNSFRTIAAYGPNGALPHYEPTNNTNAKITDKSTLVLDSGGQYLDGTTDVTRTLHFGTPTKEQKEAYTRVLIGQIQLSMLTFPDNLKSSAVDVMARAPLWEAGLDYGHSTSHGVGSFSSVHEAPISVYFDNPLTFPENEKLRPGYFLSNEPGYYGETGFGIRLENVMEVIEKRWLKHKYGRTFLGFKTVTLVPYEPKLIDLSLLSVHQIRWLNNYNDKIRIQVGAELKRLNFTEGFYWMMDRTKHFYGTGNVNKTKSILLLLVLLVSTCSNQLLLI</sequence>
<dbReference type="CDD" id="cd01085">
    <property type="entry name" value="APP"/>
    <property type="match status" value="1"/>
</dbReference>
<dbReference type="InterPro" id="IPR000587">
    <property type="entry name" value="Creatinase_N"/>
</dbReference>
<dbReference type="GO" id="GO:0046872">
    <property type="term" value="F:metal ion binding"/>
    <property type="evidence" value="ECO:0007669"/>
    <property type="project" value="UniProtKB-KW"/>
</dbReference>
<name>A0A4D5SUC7_TENMO</name>
<dbReference type="AlphaFoldDB" id="A0A4D5SUC7"/>
<dbReference type="InterPro" id="IPR050422">
    <property type="entry name" value="X-Pro_aminopeptidase_P"/>
</dbReference>
<dbReference type="InterPro" id="IPR000994">
    <property type="entry name" value="Pept_M24"/>
</dbReference>
<evidence type="ECO:0000259" key="5">
    <source>
        <dbReference type="Pfam" id="PF00557"/>
    </source>
</evidence>
<dbReference type="Pfam" id="PF00557">
    <property type="entry name" value="Peptidase_M24"/>
    <property type="match status" value="1"/>
</dbReference>
<dbReference type="GO" id="GO:0070006">
    <property type="term" value="F:metalloaminopeptidase activity"/>
    <property type="evidence" value="ECO:0007669"/>
    <property type="project" value="InterPro"/>
</dbReference>
<keyword evidence="3" id="KW-0378">Hydrolase</keyword>
<dbReference type="SUPFAM" id="SSF55920">
    <property type="entry name" value="Creatinase/aminopeptidase"/>
    <property type="match status" value="1"/>
</dbReference>
<evidence type="ECO:0000256" key="3">
    <source>
        <dbReference type="ARBA" id="ARBA00022801"/>
    </source>
</evidence>
<feature type="signal peptide" evidence="4">
    <location>
        <begin position="1"/>
        <end position="25"/>
    </location>
</feature>
<dbReference type="InterPro" id="IPR033740">
    <property type="entry name" value="Pept_M24B"/>
</dbReference>
<evidence type="ECO:0000256" key="4">
    <source>
        <dbReference type="SAM" id="SignalP"/>
    </source>
</evidence>
<dbReference type="SUPFAM" id="SSF53092">
    <property type="entry name" value="Creatinase/prolidase N-terminal domain"/>
    <property type="match status" value="1"/>
</dbReference>
<evidence type="ECO:0000256" key="1">
    <source>
        <dbReference type="ARBA" id="ARBA00008766"/>
    </source>
</evidence>
<dbReference type="Pfam" id="PF16188">
    <property type="entry name" value="Peptidase_M24_C"/>
    <property type="match status" value="1"/>
</dbReference>
<feature type="domain" description="Creatinase N-terminal" evidence="6">
    <location>
        <begin position="60"/>
        <end position="196"/>
    </location>
</feature>
<feature type="chain" id="PRO_5020031605" evidence="4">
    <location>
        <begin position="26"/>
        <end position="709"/>
    </location>
</feature>
<dbReference type="PANTHER" id="PTHR43763:SF6">
    <property type="entry name" value="XAA-PRO AMINOPEPTIDASE 1"/>
    <property type="match status" value="1"/>
</dbReference>
<evidence type="ECO:0000313" key="8">
    <source>
        <dbReference type="EMBL" id="QAY29079.1"/>
    </source>
</evidence>
<dbReference type="Pfam" id="PF01321">
    <property type="entry name" value="Creatinase_N"/>
    <property type="match status" value="1"/>
</dbReference>
<dbReference type="InterPro" id="IPR029149">
    <property type="entry name" value="Creatin/AminoP/Spt16_N"/>
</dbReference>
<accession>A0A4D5SUC7</accession>
<evidence type="ECO:0000259" key="7">
    <source>
        <dbReference type="Pfam" id="PF16188"/>
    </source>
</evidence>
<dbReference type="FunFam" id="3.40.350.10:FF:000003">
    <property type="entry name" value="Xaa-pro aminopeptidase P"/>
    <property type="match status" value="1"/>
</dbReference>
<feature type="domain" description="Peptidase M24" evidence="5">
    <location>
        <begin position="384"/>
        <end position="602"/>
    </location>
</feature>
<keyword evidence="4" id="KW-0732">Signal</keyword>
<evidence type="ECO:0000256" key="2">
    <source>
        <dbReference type="ARBA" id="ARBA00022723"/>
    </source>
</evidence>
<keyword evidence="8" id="KW-0031">Aminopeptidase</keyword>
<dbReference type="EMBL" id="MH265059">
    <property type="protein sequence ID" value="QAY29079.1"/>
    <property type="molecule type" value="mRNA"/>
</dbReference>
<dbReference type="InterPro" id="IPR036005">
    <property type="entry name" value="Creatinase/aminopeptidase-like"/>
</dbReference>
<dbReference type="Pfam" id="PF16189">
    <property type="entry name" value="Creatinase_N_2"/>
    <property type="match status" value="1"/>
</dbReference>
<evidence type="ECO:0000259" key="6">
    <source>
        <dbReference type="Pfam" id="PF01321"/>
    </source>
</evidence>
<proteinExistence type="evidence at transcript level"/>
<organism evidence="8">
    <name type="scientific">Tenebrio molitor</name>
    <name type="common">Yellow mealworm beetle</name>
    <dbReference type="NCBI Taxonomy" id="7067"/>
    <lineage>
        <taxon>Eukaryota</taxon>
        <taxon>Metazoa</taxon>
        <taxon>Ecdysozoa</taxon>
        <taxon>Arthropoda</taxon>
        <taxon>Hexapoda</taxon>
        <taxon>Insecta</taxon>
        <taxon>Pterygota</taxon>
        <taxon>Neoptera</taxon>
        <taxon>Endopterygota</taxon>
        <taxon>Coleoptera</taxon>
        <taxon>Polyphaga</taxon>
        <taxon>Cucujiformia</taxon>
        <taxon>Tenebrionidae</taxon>
        <taxon>Tenebrio</taxon>
    </lineage>
</organism>
<comment type="similarity">
    <text evidence="1">Belongs to the peptidase M24B family.</text>
</comment>
<dbReference type="InterPro" id="IPR032416">
    <property type="entry name" value="Peptidase_M24_C"/>
</dbReference>
<dbReference type="Gene3D" id="3.40.350.10">
    <property type="entry name" value="Creatinase/prolidase N-terminal domain"/>
    <property type="match status" value="2"/>
</dbReference>
<reference evidence="8" key="1">
    <citation type="submission" date="2018-04" db="EMBL/GenBank/DDBJ databases">
        <title>Complex of proline specific peptidases in the gut transcriptomes of stored product pests, Tribolium castaneum and Tenebrio molitor larvae.</title>
        <authorList>
            <person name="Tereshchenkova V.F."/>
            <person name="Filippova I.Y."/>
            <person name="Oppert B."/>
            <person name="Elpidina E.N."/>
        </authorList>
    </citation>
    <scope>NUCLEOTIDE SEQUENCE</scope>
</reference>
<keyword evidence="8" id="KW-0645">Protease</keyword>
<dbReference type="PANTHER" id="PTHR43763">
    <property type="entry name" value="XAA-PRO AMINOPEPTIDASE 1"/>
    <property type="match status" value="1"/>
</dbReference>
<dbReference type="FunFam" id="3.90.230.10:FF:000009">
    <property type="entry name" value="xaa-Pro aminopeptidase 2"/>
    <property type="match status" value="1"/>
</dbReference>
<dbReference type="Gene3D" id="3.90.230.10">
    <property type="entry name" value="Creatinase/methionine aminopeptidase superfamily"/>
    <property type="match status" value="1"/>
</dbReference>
<protein>
    <submittedName>
        <fullName evidence="8">Aminopeptidase p2</fullName>
    </submittedName>
</protein>
<dbReference type="GO" id="GO:0005737">
    <property type="term" value="C:cytoplasm"/>
    <property type="evidence" value="ECO:0007669"/>
    <property type="project" value="UniProtKB-ARBA"/>
</dbReference>